<dbReference type="PANTHER" id="PTHR32432:SF4">
    <property type="entry name" value="CELL DIVISION PROTEIN FTSA"/>
    <property type="match status" value="1"/>
</dbReference>
<gene>
    <name evidence="5" type="primary">ftsA</name>
    <name evidence="8" type="ORF">A3B87_02870</name>
</gene>
<dbReference type="InterPro" id="IPR043129">
    <property type="entry name" value="ATPase_NBD"/>
</dbReference>
<dbReference type="HAMAP" id="MF_02033">
    <property type="entry name" value="FtsA"/>
    <property type="match status" value="1"/>
</dbReference>
<dbReference type="EMBL" id="MFMW01000018">
    <property type="protein sequence ID" value="OGG87237.1"/>
    <property type="molecule type" value="Genomic_DNA"/>
</dbReference>
<dbReference type="PIRSF" id="PIRSF003101">
    <property type="entry name" value="FtsA"/>
    <property type="match status" value="1"/>
</dbReference>
<dbReference type="Gene3D" id="3.30.1490.110">
    <property type="match status" value="1"/>
</dbReference>
<keyword evidence="4 5" id="KW-0131">Cell cycle</keyword>
<comment type="caution">
    <text evidence="8">The sequence shown here is derived from an EMBL/GenBank/DDBJ whole genome shotgun (WGS) entry which is preliminary data.</text>
</comment>
<evidence type="ECO:0000256" key="1">
    <source>
        <dbReference type="ARBA" id="ARBA00022475"/>
    </source>
</evidence>
<dbReference type="GO" id="GO:0043093">
    <property type="term" value="P:FtsZ-dependent cytokinesis"/>
    <property type="evidence" value="ECO:0007669"/>
    <property type="project" value="UniProtKB-UniRule"/>
</dbReference>
<dbReference type="Proteomes" id="UP000179136">
    <property type="component" value="Unassembled WGS sequence"/>
</dbReference>
<dbReference type="SMART" id="SM00842">
    <property type="entry name" value="FtsA"/>
    <property type="match status" value="1"/>
</dbReference>
<accession>A0A1F6FMZ9</accession>
<dbReference type="PANTHER" id="PTHR32432">
    <property type="entry name" value="CELL DIVISION PROTEIN FTSA-RELATED"/>
    <property type="match status" value="1"/>
</dbReference>
<dbReference type="AlphaFoldDB" id="A0A1F6FMZ9"/>
<comment type="subcellular location">
    <subcellularLocation>
        <location evidence="5">Cell membrane</location>
        <topology evidence="5">Peripheral membrane protein</topology>
        <orientation evidence="5">Cytoplasmic side</orientation>
    </subcellularLocation>
    <text evidence="5">Localizes to the Z ring in an FtsZ-dependent manner. Targeted to the membrane through a conserved C-terminal amphipathic helix.</text>
</comment>
<organism evidence="8 9">
    <name type="scientific">Candidatus Kuenenbacteria bacterium RIFCSPHIGHO2_02_FULL_39_13</name>
    <dbReference type="NCBI Taxonomy" id="1798561"/>
    <lineage>
        <taxon>Bacteria</taxon>
        <taxon>Candidatus Kueneniibacteriota</taxon>
    </lineage>
</organism>
<dbReference type="Gene3D" id="3.30.420.40">
    <property type="match status" value="2"/>
</dbReference>
<comment type="subunit">
    <text evidence="5">Self-interacts. Interacts with FtsZ.</text>
</comment>
<dbReference type="GO" id="GO:0032153">
    <property type="term" value="C:cell division site"/>
    <property type="evidence" value="ECO:0007669"/>
    <property type="project" value="UniProtKB-UniRule"/>
</dbReference>
<reference evidence="8 9" key="1">
    <citation type="journal article" date="2016" name="Nat. Commun.">
        <title>Thousands of microbial genomes shed light on interconnected biogeochemical processes in an aquifer system.</title>
        <authorList>
            <person name="Anantharaman K."/>
            <person name="Brown C.T."/>
            <person name="Hug L.A."/>
            <person name="Sharon I."/>
            <person name="Castelle C.J."/>
            <person name="Probst A.J."/>
            <person name="Thomas B.C."/>
            <person name="Singh A."/>
            <person name="Wilkins M.J."/>
            <person name="Karaoz U."/>
            <person name="Brodie E.L."/>
            <person name="Williams K.H."/>
            <person name="Hubbard S.S."/>
            <person name="Banfield J.F."/>
        </authorList>
    </citation>
    <scope>NUCLEOTIDE SEQUENCE [LARGE SCALE GENOMIC DNA]</scope>
</reference>
<dbReference type="Pfam" id="PF14450">
    <property type="entry name" value="FtsA"/>
    <property type="match status" value="1"/>
</dbReference>
<keyword evidence="2 5" id="KW-0132">Cell division</keyword>
<dbReference type="GO" id="GO:0009898">
    <property type="term" value="C:cytoplasmic side of plasma membrane"/>
    <property type="evidence" value="ECO:0007669"/>
    <property type="project" value="UniProtKB-UniRule"/>
</dbReference>
<evidence type="ECO:0000256" key="4">
    <source>
        <dbReference type="ARBA" id="ARBA00023306"/>
    </source>
</evidence>
<dbReference type="Pfam" id="PF02491">
    <property type="entry name" value="SHS2_FTSA"/>
    <property type="match status" value="1"/>
</dbReference>
<evidence type="ECO:0000313" key="9">
    <source>
        <dbReference type="Proteomes" id="UP000179136"/>
    </source>
</evidence>
<evidence type="ECO:0000256" key="3">
    <source>
        <dbReference type="ARBA" id="ARBA00023136"/>
    </source>
</evidence>
<dbReference type="CDD" id="cd24048">
    <property type="entry name" value="ASKHA_NBD_FtsA"/>
    <property type="match status" value="1"/>
</dbReference>
<dbReference type="SUPFAM" id="SSF53067">
    <property type="entry name" value="Actin-like ATPase domain"/>
    <property type="match status" value="2"/>
</dbReference>
<dbReference type="NCBIfam" id="TIGR01174">
    <property type="entry name" value="ftsA"/>
    <property type="match status" value="1"/>
</dbReference>
<comment type="similarity">
    <text evidence="5 6">Belongs to the FtsA/MreB family.</text>
</comment>
<keyword evidence="3 5" id="KW-0472">Membrane</keyword>
<dbReference type="STRING" id="1798561.A3B87_02870"/>
<evidence type="ECO:0000313" key="8">
    <source>
        <dbReference type="EMBL" id="OGG87237.1"/>
    </source>
</evidence>
<name>A0A1F6FMZ9_9BACT</name>
<dbReference type="InterPro" id="IPR003494">
    <property type="entry name" value="SHS2_FtsA"/>
</dbReference>
<dbReference type="InterPro" id="IPR050696">
    <property type="entry name" value="FtsA/MreB"/>
</dbReference>
<evidence type="ECO:0000256" key="2">
    <source>
        <dbReference type="ARBA" id="ARBA00022618"/>
    </source>
</evidence>
<sequence length="419" mass="45001">MKERFITGLDIGTAYTRVVTGQYNPQDGNFYIVGCGEVPSAGISKGVIVSIEDAVSSITAALEQTERMIGSPIERLFAGISGLHIITQESKGVITVSRPNGEIKEDDVERVIAAAQSVATPPNYDILHVIPKDFSIDNQTGIKDPLAMTGIRLEVNTQIILGLSSQIKNITKAVYRTGVEIDDLVLSILANAESVLSKRQKELGVALVNIGESTTSVAVFEEGDLLTTSVLPLGSNHITADIAIGLRTSLDIAEDIKLEYGQAAPEAVNKREEINLSDFSESEEGTVSLKYISEIIEARMEEIFDMVDKELIAIDRSGLLPAGVVITGGGAQLPGIIEVAKKRFRLPASLGHPLNINTAIDKVNNLSFTTAIGLAYWGAETLGNQSKGILSKFKLPSFRIKSIAELAAKGKKWIKSLMP</sequence>
<evidence type="ECO:0000256" key="6">
    <source>
        <dbReference type="PIRNR" id="PIRNR003101"/>
    </source>
</evidence>
<feature type="domain" description="SHS2" evidence="7">
    <location>
        <begin position="6"/>
        <end position="195"/>
    </location>
</feature>
<comment type="function">
    <text evidence="5 6">Cell division protein that is involved in the assembly of the Z ring. May serve as a membrane anchor for the Z ring.</text>
</comment>
<keyword evidence="1 5" id="KW-1003">Cell membrane</keyword>
<proteinExistence type="inferred from homology"/>
<dbReference type="InterPro" id="IPR020823">
    <property type="entry name" value="Cell_div_FtsA"/>
</dbReference>
<protein>
    <recommendedName>
        <fullName evidence="5 6">Cell division protein FtsA</fullName>
    </recommendedName>
</protein>
<evidence type="ECO:0000259" key="7">
    <source>
        <dbReference type="SMART" id="SM00842"/>
    </source>
</evidence>
<evidence type="ECO:0000256" key="5">
    <source>
        <dbReference type="HAMAP-Rule" id="MF_02033"/>
    </source>
</evidence>